<protein>
    <recommendedName>
        <fullName evidence="5">TonB-dependent receptor</fullName>
    </recommendedName>
</protein>
<evidence type="ECO:0000313" key="3">
    <source>
        <dbReference type="EMBL" id="EOS14627.1"/>
    </source>
</evidence>
<gene>
    <name evidence="3" type="ORF">C802_00633</name>
</gene>
<dbReference type="GeneID" id="82155955"/>
<dbReference type="HOGENOM" id="CLU_012729_2_0_10"/>
<evidence type="ECO:0008006" key="5">
    <source>
        <dbReference type="Google" id="ProtNLM"/>
    </source>
</evidence>
<feature type="chain" id="PRO_5004483467" description="TonB-dependent receptor" evidence="2">
    <location>
        <begin position="22"/>
        <end position="860"/>
    </location>
</feature>
<dbReference type="AlphaFoldDB" id="R9IB27"/>
<dbReference type="GO" id="GO:0044718">
    <property type="term" value="P:siderophore transmembrane transport"/>
    <property type="evidence" value="ECO:0007669"/>
    <property type="project" value="TreeGrafter"/>
</dbReference>
<name>R9IB27_9BACT</name>
<dbReference type="Pfam" id="PF13715">
    <property type="entry name" value="CarbopepD_reg_2"/>
    <property type="match status" value="1"/>
</dbReference>
<dbReference type="RefSeq" id="WP_016275111.1">
    <property type="nucleotide sequence ID" value="NZ_JABVZU010000003.1"/>
</dbReference>
<reference evidence="3 4" key="1">
    <citation type="submission" date="2013-04" db="EMBL/GenBank/DDBJ databases">
        <title>The Genome Sequence of Bacteroides massiliensis dnLKV3.</title>
        <authorList>
            <consortium name="The Broad Institute Genomics Platform"/>
            <consortium name="The Broad Institute Genome Sequencing Center for Infectious Disease"/>
            <person name="Earl A."/>
            <person name="Xavier R."/>
            <person name="Kuhn K."/>
            <person name="Stappenbeck T."/>
            <person name="Walker B."/>
            <person name="Young S."/>
            <person name="Zeng Q."/>
            <person name="Gargeya S."/>
            <person name="Fitzgerald M."/>
            <person name="Haas B."/>
            <person name="Abouelleil A."/>
            <person name="Allen A.W."/>
            <person name="Alvarado L."/>
            <person name="Arachchi H.M."/>
            <person name="Berlin A.M."/>
            <person name="Chapman S.B."/>
            <person name="Gainer-Dewar J."/>
            <person name="Goldberg J."/>
            <person name="Griggs A."/>
            <person name="Gujja S."/>
            <person name="Hansen M."/>
            <person name="Howarth C."/>
            <person name="Imamovic A."/>
            <person name="Ireland A."/>
            <person name="Larimer J."/>
            <person name="McCowan C."/>
            <person name="Murphy C."/>
            <person name="Pearson M."/>
            <person name="Poon T.W."/>
            <person name="Priest M."/>
            <person name="Roberts A."/>
            <person name="Saif S."/>
            <person name="Shea T."/>
            <person name="Sisk P."/>
            <person name="Sykes S."/>
            <person name="Wortman J."/>
            <person name="Nusbaum C."/>
            <person name="Birren B."/>
        </authorList>
    </citation>
    <scope>NUCLEOTIDE SEQUENCE [LARGE SCALE GENOMIC DNA]</scope>
    <source>
        <strain evidence="4">dnLKV3</strain>
    </source>
</reference>
<accession>R9IB27</accession>
<feature type="signal peptide" evidence="2">
    <location>
        <begin position="1"/>
        <end position="21"/>
    </location>
</feature>
<organism evidence="3 4">
    <name type="scientific">Phocaeicola sartorii</name>
    <dbReference type="NCBI Taxonomy" id="671267"/>
    <lineage>
        <taxon>Bacteria</taxon>
        <taxon>Pseudomonadati</taxon>
        <taxon>Bacteroidota</taxon>
        <taxon>Bacteroidia</taxon>
        <taxon>Bacteroidales</taxon>
        <taxon>Bacteroidaceae</taxon>
        <taxon>Phocaeicola</taxon>
    </lineage>
</organism>
<dbReference type="EMBL" id="ASSP01000006">
    <property type="protein sequence ID" value="EOS14627.1"/>
    <property type="molecule type" value="Genomic_DNA"/>
</dbReference>
<dbReference type="PANTHER" id="PTHR30069:SF29">
    <property type="entry name" value="HEMOGLOBIN AND HEMOGLOBIN-HAPTOGLOBIN-BINDING PROTEIN 1-RELATED"/>
    <property type="match status" value="1"/>
</dbReference>
<proteinExistence type="predicted"/>
<dbReference type="InterPro" id="IPR037066">
    <property type="entry name" value="Plug_dom_sf"/>
</dbReference>
<dbReference type="Proteomes" id="UP000014200">
    <property type="component" value="Unassembled WGS sequence"/>
</dbReference>
<evidence type="ECO:0000313" key="4">
    <source>
        <dbReference type="Proteomes" id="UP000014200"/>
    </source>
</evidence>
<evidence type="ECO:0000256" key="2">
    <source>
        <dbReference type="SAM" id="SignalP"/>
    </source>
</evidence>
<dbReference type="InterPro" id="IPR039426">
    <property type="entry name" value="TonB-dep_rcpt-like"/>
</dbReference>
<keyword evidence="4" id="KW-1185">Reference proteome</keyword>
<dbReference type="STRING" id="1235788.C802_00633"/>
<dbReference type="PANTHER" id="PTHR30069">
    <property type="entry name" value="TONB-DEPENDENT OUTER MEMBRANE RECEPTOR"/>
    <property type="match status" value="1"/>
</dbReference>
<dbReference type="PATRIC" id="fig|1235788.3.peg.630"/>
<evidence type="ECO:0000256" key="1">
    <source>
        <dbReference type="ARBA" id="ARBA00022729"/>
    </source>
</evidence>
<dbReference type="Gene3D" id="2.170.130.10">
    <property type="entry name" value="TonB-dependent receptor, plug domain"/>
    <property type="match status" value="1"/>
</dbReference>
<dbReference type="SUPFAM" id="SSF49464">
    <property type="entry name" value="Carboxypeptidase regulatory domain-like"/>
    <property type="match status" value="1"/>
</dbReference>
<dbReference type="Gene3D" id="2.60.40.1120">
    <property type="entry name" value="Carboxypeptidase-like, regulatory domain"/>
    <property type="match status" value="1"/>
</dbReference>
<keyword evidence="1 2" id="KW-0732">Signal</keyword>
<dbReference type="GO" id="GO:0015344">
    <property type="term" value="F:siderophore uptake transmembrane transporter activity"/>
    <property type="evidence" value="ECO:0007669"/>
    <property type="project" value="TreeGrafter"/>
</dbReference>
<dbReference type="OrthoDB" id="603275at2"/>
<comment type="caution">
    <text evidence="3">The sequence shown here is derived from an EMBL/GenBank/DDBJ whole genome shotgun (WGS) entry which is preliminary data.</text>
</comment>
<dbReference type="SUPFAM" id="SSF56935">
    <property type="entry name" value="Porins"/>
    <property type="match status" value="1"/>
</dbReference>
<dbReference type="InterPro" id="IPR008969">
    <property type="entry name" value="CarboxyPept-like_regulatory"/>
</dbReference>
<sequence length="860" mass="97837">MKQTILILLAFLFTLPTFSQTALTGNVIDSEDNSPLHGTLVVLKDTQKKHIIRYAQTDAAGNFTLTLKEGEVTHCSLHFSMMGYKPQEILLTETSRSFRIAMQPAVIQIKEVTVKAKKIREEGDTLIYNVASFTDKQDKTIGDVMRKMPGVEVTQSGKITYNGTSINKFYIEGKDLLEGKYGIATNGISPDDVGSVEIMEDHQPIRVLQGISLSTQAAVNLRLKNNAKAQWITNVLATGGVSAQPEGGLWSIEAFTMQMKRNKQNITLYKTNNIGKNLEKEVSDLTMEKDASELSDYIQVTGISIPNLEQKRTLFNRSHLFSTSQLWGLGKDREIKAQVHYLNDRTTSEASSRYTYYLPEENKIVLDDQKALEHLHQLSAELTVEANRSTSYLKNILKTNLQWRNVDVNTSGTLPNMQQAEVPVYKIGNTFNLIKRFGKQTVAFYSRNNWQLRPQSLDVQRGIRYQQKTREQAFFTQESASYGMNFKHLTLSMNGGGTAMIRDLNSYLHGLPDSPGIPANGWATRYANLYAIPKLEYKYRRMDGTLELPVHYYHYTFAHKLSKENDWTSAPSLRIRWNVTPHLRISVRGQATSKAMDLHSLYNGLILTDYRTLSSGIEEYTTTSGQSLSGALNFKQPIWGLFANVMVMRSWNSASFLQSQQFTGDYIMKYYTKSPHKGNTWTALGTVSGNIECLKGMAGVTFLYRKTNRSMLSEGKLTDYSTESYNLTGRLNGRIGQFANWQYILDYGQNNLHINHQPPHRLSRWQHTFSIFAAPFNRLSTQLSGEYYHNEVGEHQYKNMLLLDGKISYSLGKHIELSATLSNLFNHRTYGYSLYAETSVVKHERKLRGREFLISFYLKK</sequence>